<dbReference type="InterPro" id="IPR027417">
    <property type="entry name" value="P-loop_NTPase"/>
</dbReference>
<dbReference type="GO" id="GO:0004550">
    <property type="term" value="F:nucleoside diphosphate kinase activity"/>
    <property type="evidence" value="ECO:0007669"/>
    <property type="project" value="TreeGrafter"/>
</dbReference>
<evidence type="ECO:0000256" key="4">
    <source>
        <dbReference type="ARBA" id="ARBA00017144"/>
    </source>
</evidence>
<evidence type="ECO:0000256" key="5">
    <source>
        <dbReference type="ARBA" id="ARBA00022679"/>
    </source>
</evidence>
<dbReference type="EMBL" id="LN483249">
    <property type="protein sequence ID" value="CDZ97701.1"/>
    <property type="molecule type" value="Genomic_DNA"/>
</dbReference>
<evidence type="ECO:0000256" key="3">
    <source>
        <dbReference type="ARBA" id="ARBA00012980"/>
    </source>
</evidence>
<comment type="similarity">
    <text evidence="2">Belongs to the thymidylate kinase family.</text>
</comment>
<dbReference type="InterPro" id="IPR018094">
    <property type="entry name" value="Thymidylate_kinase"/>
</dbReference>
<evidence type="ECO:0000256" key="8">
    <source>
        <dbReference type="ARBA" id="ARBA00022777"/>
    </source>
</evidence>
<dbReference type="GO" id="GO:0006233">
    <property type="term" value="P:dTDP biosynthetic process"/>
    <property type="evidence" value="ECO:0007669"/>
    <property type="project" value="InterPro"/>
</dbReference>
<evidence type="ECO:0000313" key="11">
    <source>
        <dbReference type="EMBL" id="CDZ97701.1"/>
    </source>
</evidence>
<organism evidence="11">
    <name type="scientific">Phaffia rhodozyma</name>
    <name type="common">Yeast</name>
    <name type="synonym">Xanthophyllomyces dendrorhous</name>
    <dbReference type="NCBI Taxonomy" id="264483"/>
    <lineage>
        <taxon>Eukaryota</taxon>
        <taxon>Fungi</taxon>
        <taxon>Dikarya</taxon>
        <taxon>Basidiomycota</taxon>
        <taxon>Agaricomycotina</taxon>
        <taxon>Tremellomycetes</taxon>
        <taxon>Cystofilobasidiales</taxon>
        <taxon>Mrakiaceae</taxon>
        <taxon>Phaffia</taxon>
    </lineage>
</organism>
<reference evidence="11" key="1">
    <citation type="submission" date="2014-08" db="EMBL/GenBank/DDBJ databases">
        <authorList>
            <person name="Sharma Rahul"/>
            <person name="Thines Marco"/>
        </authorList>
    </citation>
    <scope>NUCLEOTIDE SEQUENCE</scope>
</reference>
<name>A0A0F7SFT8_PHARH</name>
<accession>A0A0F7SFT8</accession>
<evidence type="ECO:0000259" key="10">
    <source>
        <dbReference type="Pfam" id="PF02223"/>
    </source>
</evidence>
<keyword evidence="8 11" id="KW-0418">Kinase</keyword>
<dbReference type="SUPFAM" id="SSF52540">
    <property type="entry name" value="P-loop containing nucleoside triphosphate hydrolases"/>
    <property type="match status" value="1"/>
</dbReference>
<sequence length="228" mass="25699">MSGTSTPLRGHFIVLEGLDRTGKSTQCDLLVRAIDDKVRGVHASCSATKSWKFPERTTALGQLIDRYLRKEIELGDSKGKAIHLLFSANRWECSQEIESLLASGISVVCDRYAFSGLAFSMAKGLEEEYLLTPDKGLPLPDLTLFLTLSEEESKLRGGFGEERYEQTSFQSLVAQQFRHVRDRFISQHGSDRWVDIDAQGSIEDVQDRIWKVVSRSLEKDGVRGELWV</sequence>
<dbReference type="GO" id="GO:0006235">
    <property type="term" value="P:dTTP biosynthetic process"/>
    <property type="evidence" value="ECO:0007669"/>
    <property type="project" value="TreeGrafter"/>
</dbReference>
<dbReference type="FunFam" id="3.40.50.300:FF:000679">
    <property type="entry name" value="Thymidylate kinase"/>
    <property type="match status" value="1"/>
</dbReference>
<dbReference type="GO" id="GO:0005829">
    <property type="term" value="C:cytosol"/>
    <property type="evidence" value="ECO:0007669"/>
    <property type="project" value="TreeGrafter"/>
</dbReference>
<dbReference type="GO" id="GO:0005524">
    <property type="term" value="F:ATP binding"/>
    <property type="evidence" value="ECO:0007669"/>
    <property type="project" value="UniProtKB-KW"/>
</dbReference>
<comment type="pathway">
    <text evidence="1">Pyrimidine metabolism; dTTP biosynthesis.</text>
</comment>
<dbReference type="GO" id="GO:0005634">
    <property type="term" value="C:nucleus"/>
    <property type="evidence" value="ECO:0007669"/>
    <property type="project" value="TreeGrafter"/>
</dbReference>
<dbReference type="PANTHER" id="PTHR10344:SF1">
    <property type="entry name" value="THYMIDYLATE KINASE"/>
    <property type="match status" value="1"/>
</dbReference>
<dbReference type="AlphaFoldDB" id="A0A0F7SFT8"/>
<dbReference type="NCBIfam" id="TIGR00041">
    <property type="entry name" value="DTMP_kinase"/>
    <property type="match status" value="1"/>
</dbReference>
<keyword evidence="9" id="KW-0067">ATP-binding</keyword>
<keyword evidence="6" id="KW-0545">Nucleotide biosynthesis</keyword>
<dbReference type="GO" id="GO:0004798">
    <property type="term" value="F:dTMP kinase activity"/>
    <property type="evidence" value="ECO:0007669"/>
    <property type="project" value="UniProtKB-EC"/>
</dbReference>
<dbReference type="PANTHER" id="PTHR10344">
    <property type="entry name" value="THYMIDYLATE KINASE"/>
    <property type="match status" value="1"/>
</dbReference>
<evidence type="ECO:0000256" key="2">
    <source>
        <dbReference type="ARBA" id="ARBA00009776"/>
    </source>
</evidence>
<dbReference type="InterPro" id="IPR018095">
    <property type="entry name" value="Thymidylate_kin_CS"/>
</dbReference>
<keyword evidence="5" id="KW-0808">Transferase</keyword>
<dbReference type="Gene3D" id="3.40.50.300">
    <property type="entry name" value="P-loop containing nucleotide triphosphate hydrolases"/>
    <property type="match status" value="1"/>
</dbReference>
<protein>
    <recommendedName>
        <fullName evidence="4">Thymidylate kinase</fullName>
        <ecNumber evidence="3">2.7.4.9</ecNumber>
    </recommendedName>
</protein>
<dbReference type="GO" id="GO:0006227">
    <property type="term" value="P:dUDP biosynthetic process"/>
    <property type="evidence" value="ECO:0007669"/>
    <property type="project" value="TreeGrafter"/>
</dbReference>
<dbReference type="InterPro" id="IPR039430">
    <property type="entry name" value="Thymidylate_kin-like_dom"/>
</dbReference>
<dbReference type="PROSITE" id="PS01331">
    <property type="entry name" value="THYMIDYLATE_KINASE"/>
    <property type="match status" value="1"/>
</dbReference>
<dbReference type="CDD" id="cd01672">
    <property type="entry name" value="TMPK"/>
    <property type="match status" value="1"/>
</dbReference>
<evidence type="ECO:0000256" key="6">
    <source>
        <dbReference type="ARBA" id="ARBA00022727"/>
    </source>
</evidence>
<evidence type="ECO:0000256" key="9">
    <source>
        <dbReference type="ARBA" id="ARBA00022840"/>
    </source>
</evidence>
<proteinExistence type="inferred from homology"/>
<evidence type="ECO:0000256" key="1">
    <source>
        <dbReference type="ARBA" id="ARBA00004992"/>
    </source>
</evidence>
<keyword evidence="7" id="KW-0547">Nucleotide-binding</keyword>
<dbReference type="Pfam" id="PF02223">
    <property type="entry name" value="Thymidylate_kin"/>
    <property type="match status" value="1"/>
</dbReference>
<evidence type="ECO:0000256" key="7">
    <source>
        <dbReference type="ARBA" id="ARBA00022741"/>
    </source>
</evidence>
<dbReference type="HAMAP" id="MF_00165">
    <property type="entry name" value="Thymidylate_kinase"/>
    <property type="match status" value="1"/>
</dbReference>
<dbReference type="EC" id="2.7.4.9" evidence="3"/>
<feature type="domain" description="Thymidylate kinase-like" evidence="10">
    <location>
        <begin position="15"/>
        <end position="209"/>
    </location>
</feature>